<dbReference type="PaxDb" id="4113-PGSC0003DMT400091403"/>
<dbReference type="eggNOG" id="ENOG502SWDS">
    <property type="taxonomic scope" value="Eukaryota"/>
</dbReference>
<evidence type="ECO:0000313" key="2">
    <source>
        <dbReference type="EnsemblPlants" id="PGSC0003DMT400091403"/>
    </source>
</evidence>
<evidence type="ECO:0000313" key="3">
    <source>
        <dbReference type="Proteomes" id="UP000011115"/>
    </source>
</evidence>
<evidence type="ECO:0008006" key="4">
    <source>
        <dbReference type="Google" id="ProtNLM"/>
    </source>
</evidence>
<dbReference type="HOGENOM" id="CLU_043741_3_0_1"/>
<organism evidence="2 3">
    <name type="scientific">Solanum tuberosum</name>
    <name type="common">Potato</name>
    <dbReference type="NCBI Taxonomy" id="4113"/>
    <lineage>
        <taxon>Eukaryota</taxon>
        <taxon>Viridiplantae</taxon>
        <taxon>Streptophyta</taxon>
        <taxon>Embryophyta</taxon>
        <taxon>Tracheophyta</taxon>
        <taxon>Spermatophyta</taxon>
        <taxon>Magnoliopsida</taxon>
        <taxon>eudicotyledons</taxon>
        <taxon>Gunneridae</taxon>
        <taxon>Pentapetalae</taxon>
        <taxon>asterids</taxon>
        <taxon>lamiids</taxon>
        <taxon>Solanales</taxon>
        <taxon>Solanaceae</taxon>
        <taxon>Solanoideae</taxon>
        <taxon>Solaneae</taxon>
        <taxon>Solanum</taxon>
    </lineage>
</organism>
<protein>
    <recommendedName>
        <fullName evidence="4">Gag-pol polyprotein</fullName>
    </recommendedName>
</protein>
<dbReference type="InParanoid" id="M1DMI3"/>
<feature type="region of interest" description="Disordered" evidence="1">
    <location>
        <begin position="101"/>
        <end position="145"/>
    </location>
</feature>
<dbReference type="Proteomes" id="UP000011115">
    <property type="component" value="Unassembled WGS sequence"/>
</dbReference>
<keyword evidence="3" id="KW-1185">Reference proteome</keyword>
<reference evidence="2" key="2">
    <citation type="submission" date="2015-06" db="UniProtKB">
        <authorList>
            <consortium name="EnsemblPlants"/>
        </authorList>
    </citation>
    <scope>IDENTIFICATION</scope>
    <source>
        <strain evidence="2">DM1-3 516 R44</strain>
    </source>
</reference>
<dbReference type="Gramene" id="PGSC0003DMT400091403">
    <property type="protein sequence ID" value="PGSC0003DMT400091403"/>
    <property type="gene ID" value="PGSC0003DMG400040974"/>
</dbReference>
<reference evidence="3" key="1">
    <citation type="journal article" date="2011" name="Nature">
        <title>Genome sequence and analysis of the tuber crop potato.</title>
        <authorList>
            <consortium name="The Potato Genome Sequencing Consortium"/>
        </authorList>
    </citation>
    <scope>NUCLEOTIDE SEQUENCE [LARGE SCALE GENOMIC DNA]</scope>
    <source>
        <strain evidence="3">cv. DM1-3 516 R44</strain>
    </source>
</reference>
<proteinExistence type="predicted"/>
<dbReference type="AlphaFoldDB" id="M1DMI3"/>
<sequence>MSAILTETVVGTPTLTGGSVKFGEENEDSVNRREDRLARLMLPNGRKLDGFAGQRDDMSRFVMGVSNLVEEECRTEMLHDDMNIFRLMVYAQSIEESKIKRKNRQLKRVTSDEKGQPRFKNRAPNQDCSRTPRVNQEKGGGSSFSKPTCTTCRKRHYGKCLAGTNGCYGCRKNDHQVRDFPTLATKGRGAKQASLCGPYLEAPKKNCFYVLQAKEGK</sequence>
<evidence type="ECO:0000256" key="1">
    <source>
        <dbReference type="SAM" id="MobiDB-lite"/>
    </source>
</evidence>
<feature type="compositionally biased region" description="Polar residues" evidence="1">
    <location>
        <begin position="123"/>
        <end position="134"/>
    </location>
</feature>
<accession>M1DMI3</accession>
<dbReference type="EnsemblPlants" id="PGSC0003DMT400091403">
    <property type="protein sequence ID" value="PGSC0003DMT400091403"/>
    <property type="gene ID" value="PGSC0003DMG400040974"/>
</dbReference>
<name>M1DMI3_SOLTU</name>